<dbReference type="AlphaFoldDB" id="F7XBL5"/>
<name>F7XBL5_SINMM</name>
<dbReference type="KEGG" id="smx:SM11_pC1460"/>
<geneLocation type="plasmid" evidence="1 2">
    <name>pSmeSM11c</name>
</geneLocation>
<sequence length="89" mass="9433">MPAAARVLSFTIHEHASRAATCRARGSIEVIEWASRLDCYSPRNVPNSRASVSASSHIDAYQSNTDASHISSQGLTSIFVSAAIKTADG</sequence>
<gene>
    <name evidence="1" type="ordered locus">SM11_pC1460</name>
</gene>
<accession>F7XBL5</accession>
<protein>
    <submittedName>
        <fullName evidence="1">Uncharacterized protein</fullName>
    </submittedName>
</protein>
<reference evidence="1 2" key="1">
    <citation type="journal article" date="2011" name="J. Biotechnol.">
        <title>The complete genome sequence of the dominant Sinorhizobium meliloti field isolate SM11 extends the S. meliloti pan-genome.</title>
        <authorList>
            <person name="Schneiker-Bekel S."/>
            <person name="Wibberg D."/>
            <person name="Bekel T."/>
            <person name="Blom J."/>
            <person name="Linke B."/>
            <person name="Neuweger H."/>
            <person name="Stiens M."/>
            <person name="Vorholter F.J."/>
            <person name="Weidner S."/>
            <person name="Goesmann A."/>
            <person name="Puhler A."/>
            <person name="Schluter A."/>
        </authorList>
    </citation>
    <scope>NUCLEOTIDE SEQUENCE [LARGE SCALE GENOMIC DNA]</scope>
    <source>
        <strain evidence="1 2">SM11</strain>
        <plasmid evidence="2">pSmeSM11c</plasmid>
    </source>
</reference>
<dbReference type="HOGENOM" id="CLU_2453002_0_0_5"/>
<dbReference type="Proteomes" id="UP000009045">
    <property type="component" value="Plasmid pSmeSM11c"/>
</dbReference>
<organism evidence="1 2">
    <name type="scientific">Sinorhizobium meliloti (strain SM11)</name>
    <dbReference type="NCBI Taxonomy" id="707241"/>
    <lineage>
        <taxon>Bacteria</taxon>
        <taxon>Pseudomonadati</taxon>
        <taxon>Pseudomonadota</taxon>
        <taxon>Alphaproteobacteria</taxon>
        <taxon>Hyphomicrobiales</taxon>
        <taxon>Rhizobiaceae</taxon>
        <taxon>Sinorhizobium/Ensifer group</taxon>
        <taxon>Sinorhizobium</taxon>
    </lineage>
</organism>
<evidence type="ECO:0000313" key="1">
    <source>
        <dbReference type="EMBL" id="AEH82533.1"/>
    </source>
</evidence>
<keyword evidence="1" id="KW-0614">Plasmid</keyword>
<proteinExistence type="predicted"/>
<dbReference type="PATRIC" id="fig|707241.3.peg.5384"/>
<evidence type="ECO:0000313" key="2">
    <source>
        <dbReference type="Proteomes" id="UP000009045"/>
    </source>
</evidence>
<dbReference type="EMBL" id="CP001831">
    <property type="protein sequence ID" value="AEH82533.1"/>
    <property type="molecule type" value="Genomic_DNA"/>
</dbReference>